<keyword evidence="7" id="KW-0998">Cell outer membrane</keyword>
<dbReference type="InterPro" id="IPR051906">
    <property type="entry name" value="TolC-like"/>
</dbReference>
<evidence type="ECO:0000256" key="4">
    <source>
        <dbReference type="ARBA" id="ARBA00022452"/>
    </source>
</evidence>
<gene>
    <name evidence="9" type="ORF">KL86DYS2_10608</name>
</gene>
<keyword evidence="3" id="KW-0813">Transport</keyword>
<keyword evidence="8" id="KW-0732">Signal</keyword>
<dbReference type="Pfam" id="PF02321">
    <property type="entry name" value="OEP"/>
    <property type="match status" value="2"/>
</dbReference>
<dbReference type="PANTHER" id="PTHR30026">
    <property type="entry name" value="OUTER MEMBRANE PROTEIN TOLC"/>
    <property type="match status" value="1"/>
</dbReference>
<dbReference type="AlphaFoldDB" id="A0A212J2W9"/>
<evidence type="ECO:0000256" key="2">
    <source>
        <dbReference type="ARBA" id="ARBA00007613"/>
    </source>
</evidence>
<reference evidence="9" key="1">
    <citation type="submission" date="2016-04" db="EMBL/GenBank/DDBJ databases">
        <authorList>
            <person name="Evans L.H."/>
            <person name="Alamgir A."/>
            <person name="Owens N."/>
            <person name="Weber N.D."/>
            <person name="Virtaneva K."/>
            <person name="Barbian K."/>
            <person name="Babar A."/>
            <person name="Rosenke K."/>
        </authorList>
    </citation>
    <scope>NUCLEOTIDE SEQUENCE</scope>
    <source>
        <strain evidence="9">86-2</strain>
    </source>
</reference>
<feature type="chain" id="PRO_5013165984" description="Outer membrane efflux protein" evidence="8">
    <location>
        <begin position="24"/>
        <end position="497"/>
    </location>
</feature>
<dbReference type="Gene3D" id="1.20.1600.10">
    <property type="entry name" value="Outer membrane efflux proteins (OEP)"/>
    <property type="match status" value="1"/>
</dbReference>
<protein>
    <recommendedName>
        <fullName evidence="10">Outer membrane efflux protein</fullName>
    </recommendedName>
</protein>
<keyword evidence="4" id="KW-1134">Transmembrane beta strand</keyword>
<comment type="subcellular location">
    <subcellularLocation>
        <location evidence="1">Cell outer membrane</location>
    </subcellularLocation>
</comment>
<keyword evidence="5" id="KW-0812">Transmembrane</keyword>
<evidence type="ECO:0000313" key="9">
    <source>
        <dbReference type="EMBL" id="SBV93806.1"/>
    </source>
</evidence>
<evidence type="ECO:0000256" key="1">
    <source>
        <dbReference type="ARBA" id="ARBA00004442"/>
    </source>
</evidence>
<dbReference type="PANTHER" id="PTHR30026:SF20">
    <property type="entry name" value="OUTER MEMBRANE PROTEIN TOLC"/>
    <property type="match status" value="1"/>
</dbReference>
<feature type="signal peptide" evidence="8">
    <location>
        <begin position="1"/>
        <end position="23"/>
    </location>
</feature>
<evidence type="ECO:0008006" key="10">
    <source>
        <dbReference type="Google" id="ProtNLM"/>
    </source>
</evidence>
<dbReference type="GO" id="GO:1990281">
    <property type="term" value="C:efflux pump complex"/>
    <property type="evidence" value="ECO:0007669"/>
    <property type="project" value="TreeGrafter"/>
</dbReference>
<name>A0A212J2W9_9BACT</name>
<dbReference type="GO" id="GO:0015288">
    <property type="term" value="F:porin activity"/>
    <property type="evidence" value="ECO:0007669"/>
    <property type="project" value="TreeGrafter"/>
</dbReference>
<dbReference type="EMBL" id="FLUL01000001">
    <property type="protein sequence ID" value="SBV93806.1"/>
    <property type="molecule type" value="Genomic_DNA"/>
</dbReference>
<proteinExistence type="inferred from homology"/>
<evidence type="ECO:0000256" key="8">
    <source>
        <dbReference type="SAM" id="SignalP"/>
    </source>
</evidence>
<accession>A0A212J2W9</accession>
<sequence>MYTIMKKTITLCVLLSFCFTIQAQTVRKRTYIEKADSRSEKAIDETADSTKISEERSAESVQVKTPLFSQGTGKWTLKQCVDYAVENNIDLRQQSLNVKSAEIDLSTSKNSRLPNLNGNIGQDFNFGRSIRTTTNAVGTGNTGSTSFGISTSVPLFTGFRISNQIKSDELNLQAAVEGLKKAKENLELQVVSLYLDVLFKKEILKAYKDQVSYSSQQVERTHLLLEAGKVPSSQLYDIKAQLAKDELNVTMANNDLDLSLLNLSQSLNLPTTKDFDIEEPNLGDVVYDNISSIIPPDQVYTMALETKPHVKEAQYKLGSSQKLLKVAQSGYYPTLDMTMRYGTGFDRIYKKGVDQESISKQLSQNQTKYIGFSLNIPIFNRFQTRNQVRSARLSIENQTLALDNVKLALYKEIQQAYQSAVAAQAKYGSTDKAYDAAEESFKYAQERYEIGKSTVFEFNEAKTKLLTSRSEQIQAKYDFLFRSKILDFYQGKPIDLE</sequence>
<dbReference type="GO" id="GO:0009279">
    <property type="term" value="C:cell outer membrane"/>
    <property type="evidence" value="ECO:0007669"/>
    <property type="project" value="UniProtKB-SubCell"/>
</dbReference>
<comment type="similarity">
    <text evidence="2">Belongs to the outer membrane factor (OMF) (TC 1.B.17) family.</text>
</comment>
<dbReference type="SUPFAM" id="SSF56954">
    <property type="entry name" value="Outer membrane efflux proteins (OEP)"/>
    <property type="match status" value="1"/>
</dbReference>
<dbReference type="InterPro" id="IPR003423">
    <property type="entry name" value="OMP_efflux"/>
</dbReference>
<dbReference type="GO" id="GO:0015562">
    <property type="term" value="F:efflux transmembrane transporter activity"/>
    <property type="evidence" value="ECO:0007669"/>
    <property type="project" value="InterPro"/>
</dbReference>
<keyword evidence="6" id="KW-0472">Membrane</keyword>
<evidence type="ECO:0000256" key="3">
    <source>
        <dbReference type="ARBA" id="ARBA00022448"/>
    </source>
</evidence>
<organism evidence="9">
    <name type="scientific">uncultured Dysgonomonas sp</name>
    <dbReference type="NCBI Taxonomy" id="206096"/>
    <lineage>
        <taxon>Bacteria</taxon>
        <taxon>Pseudomonadati</taxon>
        <taxon>Bacteroidota</taxon>
        <taxon>Bacteroidia</taxon>
        <taxon>Bacteroidales</taxon>
        <taxon>Dysgonomonadaceae</taxon>
        <taxon>Dysgonomonas</taxon>
        <taxon>environmental samples</taxon>
    </lineage>
</organism>
<evidence type="ECO:0000256" key="5">
    <source>
        <dbReference type="ARBA" id="ARBA00022692"/>
    </source>
</evidence>
<evidence type="ECO:0000256" key="7">
    <source>
        <dbReference type="ARBA" id="ARBA00023237"/>
    </source>
</evidence>
<evidence type="ECO:0000256" key="6">
    <source>
        <dbReference type="ARBA" id="ARBA00023136"/>
    </source>
</evidence>